<proteinExistence type="predicted"/>
<dbReference type="EMBL" id="BARU01010979">
    <property type="protein sequence ID" value="GAH39707.1"/>
    <property type="molecule type" value="Genomic_DNA"/>
</dbReference>
<organism evidence="2">
    <name type="scientific">marine sediment metagenome</name>
    <dbReference type="NCBI Taxonomy" id="412755"/>
    <lineage>
        <taxon>unclassified sequences</taxon>
        <taxon>metagenomes</taxon>
        <taxon>ecological metagenomes</taxon>
    </lineage>
</organism>
<dbReference type="Pfam" id="PF24043">
    <property type="entry name" value="DUF7352"/>
    <property type="match status" value="1"/>
</dbReference>
<accession>X1F441</accession>
<feature type="domain" description="DUF7352" evidence="1">
    <location>
        <begin position="1"/>
        <end position="44"/>
    </location>
</feature>
<sequence length="56" mass="6290">MPKNSTLLTVQAQREVPCLWALVETDKESEERFIRIAGVETGKKGEERFIRIAGTG</sequence>
<protein>
    <recommendedName>
        <fullName evidence="1">DUF7352 domain-containing protein</fullName>
    </recommendedName>
</protein>
<evidence type="ECO:0000313" key="2">
    <source>
        <dbReference type="EMBL" id="GAH39707.1"/>
    </source>
</evidence>
<gene>
    <name evidence="2" type="ORF">S03H2_20763</name>
</gene>
<evidence type="ECO:0000259" key="1">
    <source>
        <dbReference type="Pfam" id="PF24043"/>
    </source>
</evidence>
<dbReference type="InterPro" id="IPR055776">
    <property type="entry name" value="DUF7352"/>
</dbReference>
<feature type="non-terminal residue" evidence="2">
    <location>
        <position position="56"/>
    </location>
</feature>
<name>X1F441_9ZZZZ</name>
<dbReference type="AlphaFoldDB" id="X1F441"/>
<reference evidence="2" key="1">
    <citation type="journal article" date="2014" name="Front. Microbiol.">
        <title>High frequency of phylogenetically diverse reductive dehalogenase-homologous genes in deep subseafloor sedimentary metagenomes.</title>
        <authorList>
            <person name="Kawai M."/>
            <person name="Futagami T."/>
            <person name="Toyoda A."/>
            <person name="Takaki Y."/>
            <person name="Nishi S."/>
            <person name="Hori S."/>
            <person name="Arai W."/>
            <person name="Tsubouchi T."/>
            <person name="Morono Y."/>
            <person name="Uchiyama I."/>
            <person name="Ito T."/>
            <person name="Fujiyama A."/>
            <person name="Inagaki F."/>
            <person name="Takami H."/>
        </authorList>
    </citation>
    <scope>NUCLEOTIDE SEQUENCE</scope>
    <source>
        <strain evidence="2">Expedition CK06-06</strain>
    </source>
</reference>
<comment type="caution">
    <text evidence="2">The sequence shown here is derived from an EMBL/GenBank/DDBJ whole genome shotgun (WGS) entry which is preliminary data.</text>
</comment>